<dbReference type="Gene3D" id="3.30.1310.10">
    <property type="entry name" value="Nucleoid-associated protein YbaB-like domain"/>
    <property type="match status" value="1"/>
</dbReference>
<dbReference type="GO" id="GO:0003677">
    <property type="term" value="F:DNA binding"/>
    <property type="evidence" value="ECO:0007669"/>
    <property type="project" value="UniProtKB-UniRule"/>
</dbReference>
<keyword evidence="3" id="KW-0175">Coiled coil</keyword>
<dbReference type="HAMAP" id="MF_00274">
    <property type="entry name" value="DNA_YbaB_EbfC"/>
    <property type="match status" value="1"/>
</dbReference>
<evidence type="ECO:0000256" key="3">
    <source>
        <dbReference type="SAM" id="Coils"/>
    </source>
</evidence>
<dbReference type="EMBL" id="FUZA01000008">
    <property type="protein sequence ID" value="SKC15898.1"/>
    <property type="molecule type" value="Genomic_DNA"/>
</dbReference>
<dbReference type="InterPro" id="IPR036894">
    <property type="entry name" value="YbaB-like_sf"/>
</dbReference>
<dbReference type="GO" id="GO:0005829">
    <property type="term" value="C:cytosol"/>
    <property type="evidence" value="ECO:0007669"/>
    <property type="project" value="TreeGrafter"/>
</dbReference>
<dbReference type="OrthoDB" id="9808738at2"/>
<dbReference type="GO" id="GO:0043590">
    <property type="term" value="C:bacterial nucleoid"/>
    <property type="evidence" value="ECO:0007669"/>
    <property type="project" value="UniProtKB-UniRule"/>
</dbReference>
<organism evidence="4 5">
    <name type="scientific">Dyadobacter psychrophilus</name>
    <dbReference type="NCBI Taxonomy" id="651661"/>
    <lineage>
        <taxon>Bacteria</taxon>
        <taxon>Pseudomonadati</taxon>
        <taxon>Bacteroidota</taxon>
        <taxon>Cytophagia</taxon>
        <taxon>Cytophagales</taxon>
        <taxon>Spirosomataceae</taxon>
        <taxon>Dyadobacter</taxon>
    </lineage>
</organism>
<dbReference type="STRING" id="651661.SAMN05660293_04946"/>
<dbReference type="PIRSF" id="PIRSF004555">
    <property type="entry name" value="UCP004555"/>
    <property type="match status" value="1"/>
</dbReference>
<keyword evidence="2" id="KW-0963">Cytoplasm</keyword>
<comment type="subcellular location">
    <subcellularLocation>
        <location evidence="2">Cytoplasm</location>
        <location evidence="2">Nucleoid</location>
    </subcellularLocation>
</comment>
<comment type="function">
    <text evidence="2">Binds to DNA and alters its conformation. May be involved in regulation of gene expression, nucleoid organization and DNA protection.</text>
</comment>
<keyword evidence="5" id="KW-1185">Reference proteome</keyword>
<name>A0A1T5H5G0_9BACT</name>
<sequence>MFGNMADMMGLMGKMKDLQSRMKEAQDSLVTITQVAESGGGMVKATVNGQKALIGLDIDKDLVNPDDKEMLQDLIVAAVNKALDDIEPKIKEHLQKATDGVLPNIPGLDLGGFMK</sequence>
<dbReference type="Pfam" id="PF02575">
    <property type="entry name" value="YbaB_DNA_bd"/>
    <property type="match status" value="1"/>
</dbReference>
<dbReference type="PANTHER" id="PTHR33449:SF1">
    <property type="entry name" value="NUCLEOID-ASSOCIATED PROTEIN YBAB"/>
    <property type="match status" value="1"/>
</dbReference>
<dbReference type="SUPFAM" id="SSF82607">
    <property type="entry name" value="YbaB-like"/>
    <property type="match status" value="1"/>
</dbReference>
<evidence type="ECO:0000256" key="1">
    <source>
        <dbReference type="ARBA" id="ARBA00023125"/>
    </source>
</evidence>
<evidence type="ECO:0000313" key="5">
    <source>
        <dbReference type="Proteomes" id="UP000190897"/>
    </source>
</evidence>
<dbReference type="InterPro" id="IPR004401">
    <property type="entry name" value="YbaB/EbfC"/>
</dbReference>
<evidence type="ECO:0000313" key="4">
    <source>
        <dbReference type="EMBL" id="SKC15898.1"/>
    </source>
</evidence>
<evidence type="ECO:0000256" key="2">
    <source>
        <dbReference type="HAMAP-Rule" id="MF_00274"/>
    </source>
</evidence>
<comment type="similarity">
    <text evidence="2">Belongs to the YbaB/EbfC family.</text>
</comment>
<dbReference type="Proteomes" id="UP000190897">
    <property type="component" value="Unassembled WGS sequence"/>
</dbReference>
<proteinExistence type="inferred from homology"/>
<keyword evidence="1 2" id="KW-0238">DNA-binding</keyword>
<dbReference type="NCBIfam" id="TIGR00103">
    <property type="entry name" value="DNA_YbaB_EbfC"/>
    <property type="match status" value="1"/>
</dbReference>
<dbReference type="PANTHER" id="PTHR33449">
    <property type="entry name" value="NUCLEOID-ASSOCIATED PROTEIN YBAB"/>
    <property type="match status" value="1"/>
</dbReference>
<accession>A0A1T5H5G0</accession>
<dbReference type="AlphaFoldDB" id="A0A1T5H5G0"/>
<protein>
    <recommendedName>
        <fullName evidence="2">Nucleoid-associated protein SAMN05660293_04946</fullName>
    </recommendedName>
</protein>
<reference evidence="5" key="1">
    <citation type="submission" date="2017-02" db="EMBL/GenBank/DDBJ databases">
        <authorList>
            <person name="Varghese N."/>
            <person name="Submissions S."/>
        </authorList>
    </citation>
    <scope>NUCLEOTIDE SEQUENCE [LARGE SCALE GENOMIC DNA]</scope>
    <source>
        <strain evidence="5">DSM 22270</strain>
    </source>
</reference>
<comment type="subunit">
    <text evidence="2">Homodimer.</text>
</comment>
<dbReference type="RefSeq" id="WP_082217384.1">
    <property type="nucleotide sequence ID" value="NZ_FUZA01000008.1"/>
</dbReference>
<gene>
    <name evidence="4" type="ORF">SAMN05660293_04946</name>
</gene>
<feature type="coiled-coil region" evidence="3">
    <location>
        <begin position="8"/>
        <end position="35"/>
    </location>
</feature>